<feature type="transmembrane region" description="Helical" evidence="2">
    <location>
        <begin position="30"/>
        <end position="53"/>
    </location>
</feature>
<keyword evidence="4" id="KW-1185">Reference proteome</keyword>
<dbReference type="Proteomes" id="UP000317648">
    <property type="component" value="Chromosome"/>
</dbReference>
<dbReference type="EMBL" id="CP036433">
    <property type="protein sequence ID" value="QDU94163.1"/>
    <property type="molecule type" value="Genomic_DNA"/>
</dbReference>
<feature type="region of interest" description="Disordered" evidence="1">
    <location>
        <begin position="1"/>
        <end position="21"/>
    </location>
</feature>
<evidence type="ECO:0000313" key="3">
    <source>
        <dbReference type="EMBL" id="QDU94163.1"/>
    </source>
</evidence>
<gene>
    <name evidence="3" type="ORF">Pla8534_19510</name>
</gene>
<dbReference type="KEGG" id="lcre:Pla8534_19510"/>
<reference evidence="3 4" key="1">
    <citation type="submission" date="2019-02" db="EMBL/GenBank/DDBJ databases">
        <title>Deep-cultivation of Planctomycetes and their phenomic and genomic characterization uncovers novel biology.</title>
        <authorList>
            <person name="Wiegand S."/>
            <person name="Jogler M."/>
            <person name="Boedeker C."/>
            <person name="Pinto D."/>
            <person name="Vollmers J."/>
            <person name="Rivas-Marin E."/>
            <person name="Kohn T."/>
            <person name="Peeters S.H."/>
            <person name="Heuer A."/>
            <person name="Rast P."/>
            <person name="Oberbeckmann S."/>
            <person name="Bunk B."/>
            <person name="Jeske O."/>
            <person name="Meyerdierks A."/>
            <person name="Storesund J.E."/>
            <person name="Kallscheuer N."/>
            <person name="Luecker S."/>
            <person name="Lage O.M."/>
            <person name="Pohl T."/>
            <person name="Merkel B.J."/>
            <person name="Hornburger P."/>
            <person name="Mueller R.-W."/>
            <person name="Bruemmer F."/>
            <person name="Labrenz M."/>
            <person name="Spormann A.M."/>
            <person name="Op den Camp H."/>
            <person name="Overmann J."/>
            <person name="Amann R."/>
            <person name="Jetten M.S.M."/>
            <person name="Mascher T."/>
            <person name="Medema M.H."/>
            <person name="Devos D.P."/>
            <person name="Kaster A.-K."/>
            <person name="Ovreas L."/>
            <person name="Rohde M."/>
            <person name="Galperin M.Y."/>
            <person name="Jogler C."/>
        </authorList>
    </citation>
    <scope>NUCLEOTIDE SEQUENCE [LARGE SCALE GENOMIC DNA]</scope>
    <source>
        <strain evidence="3 4">Pla85_3_4</strain>
    </source>
</reference>
<keyword evidence="2" id="KW-1133">Transmembrane helix</keyword>
<protein>
    <submittedName>
        <fullName evidence="3">Uncharacterized protein</fullName>
    </submittedName>
</protein>
<feature type="transmembrane region" description="Helical" evidence="2">
    <location>
        <begin position="100"/>
        <end position="118"/>
    </location>
</feature>
<evidence type="ECO:0000256" key="2">
    <source>
        <dbReference type="SAM" id="Phobius"/>
    </source>
</evidence>
<evidence type="ECO:0000313" key="4">
    <source>
        <dbReference type="Proteomes" id="UP000317648"/>
    </source>
</evidence>
<accession>A0A518DQP7</accession>
<evidence type="ECO:0000256" key="1">
    <source>
        <dbReference type="SAM" id="MobiDB-lite"/>
    </source>
</evidence>
<name>A0A518DQP7_9BACT</name>
<proteinExistence type="predicted"/>
<keyword evidence="2" id="KW-0812">Transmembrane</keyword>
<keyword evidence="2" id="KW-0472">Membrane</keyword>
<dbReference type="AlphaFoldDB" id="A0A518DQP7"/>
<sequence>MGKKNKKKSAPEKVRPNRSIESKTSTAATVMWMLCTLLATATEIMFLITWAVLLAGWVNMPLLKAFGAMMLLASLVVGLFCLGLTFMVYRVREEKPPGLVVGWSVIAGLAPFVLFVLADRFPPP</sequence>
<feature type="transmembrane region" description="Helical" evidence="2">
    <location>
        <begin position="65"/>
        <end position="88"/>
    </location>
</feature>
<organism evidence="3 4">
    <name type="scientific">Lignipirellula cremea</name>
    <dbReference type="NCBI Taxonomy" id="2528010"/>
    <lineage>
        <taxon>Bacteria</taxon>
        <taxon>Pseudomonadati</taxon>
        <taxon>Planctomycetota</taxon>
        <taxon>Planctomycetia</taxon>
        <taxon>Pirellulales</taxon>
        <taxon>Pirellulaceae</taxon>
        <taxon>Lignipirellula</taxon>
    </lineage>
</organism>
<feature type="compositionally biased region" description="Basic and acidic residues" evidence="1">
    <location>
        <begin position="9"/>
        <end position="21"/>
    </location>
</feature>